<dbReference type="InterPro" id="IPR007791">
    <property type="entry name" value="DjlA_N"/>
</dbReference>
<dbReference type="OrthoDB" id="9804819at2"/>
<evidence type="ECO:0000313" key="10">
    <source>
        <dbReference type="EMBL" id="EAY29582.1"/>
    </source>
</evidence>
<dbReference type="RefSeq" id="WP_002696003.1">
    <property type="nucleotide sequence ID" value="NZ_AAWS01000010.1"/>
</dbReference>
<dbReference type="Pfam" id="PF01061">
    <property type="entry name" value="ABC2_membrane"/>
    <property type="match status" value="1"/>
</dbReference>
<dbReference type="Pfam" id="PF00005">
    <property type="entry name" value="ABC_tran"/>
    <property type="match status" value="1"/>
</dbReference>
<feature type="transmembrane region" description="Helical" evidence="8">
    <location>
        <begin position="689"/>
        <end position="707"/>
    </location>
</feature>
<evidence type="ECO:0000256" key="2">
    <source>
        <dbReference type="ARBA" id="ARBA00022448"/>
    </source>
</evidence>
<dbReference type="GO" id="GO:0140359">
    <property type="term" value="F:ABC-type transporter activity"/>
    <property type="evidence" value="ECO:0007669"/>
    <property type="project" value="InterPro"/>
</dbReference>
<dbReference type="InterPro" id="IPR003439">
    <property type="entry name" value="ABC_transporter-like_ATP-bd"/>
</dbReference>
<keyword evidence="3 8" id="KW-0812">Transmembrane</keyword>
<keyword evidence="6 8" id="KW-1133">Transmembrane helix</keyword>
<dbReference type="SMART" id="SM00382">
    <property type="entry name" value="AAA"/>
    <property type="match status" value="1"/>
</dbReference>
<dbReference type="PANTHER" id="PTHR48041:SF139">
    <property type="entry name" value="PROTEIN SCARLET"/>
    <property type="match status" value="1"/>
</dbReference>
<gene>
    <name evidence="10" type="ORF">M23134_00466</name>
</gene>
<evidence type="ECO:0000256" key="4">
    <source>
        <dbReference type="ARBA" id="ARBA00022741"/>
    </source>
</evidence>
<comment type="subcellular location">
    <subcellularLocation>
        <location evidence="1">Membrane</location>
        <topology evidence="1">Multi-pass membrane protein</topology>
    </subcellularLocation>
</comment>
<dbReference type="PROSITE" id="PS50893">
    <property type="entry name" value="ABC_TRANSPORTER_2"/>
    <property type="match status" value="1"/>
</dbReference>
<dbReference type="Gene3D" id="3.40.50.300">
    <property type="entry name" value="P-loop containing nucleotide triphosphate hydrolases"/>
    <property type="match status" value="1"/>
</dbReference>
<dbReference type="eggNOG" id="COG1131">
    <property type="taxonomic scope" value="Bacteria"/>
</dbReference>
<evidence type="ECO:0000256" key="5">
    <source>
        <dbReference type="ARBA" id="ARBA00022840"/>
    </source>
</evidence>
<name>A1ZJ46_MICM2</name>
<keyword evidence="7 8" id="KW-0472">Membrane</keyword>
<evidence type="ECO:0000256" key="7">
    <source>
        <dbReference type="ARBA" id="ARBA00023136"/>
    </source>
</evidence>
<dbReference type="Proteomes" id="UP000004095">
    <property type="component" value="Unassembled WGS sequence"/>
</dbReference>
<proteinExistence type="predicted"/>
<dbReference type="Pfam" id="PF19055">
    <property type="entry name" value="ABC2_membrane_7"/>
    <property type="match status" value="1"/>
</dbReference>
<dbReference type="eggNOG" id="COG0842">
    <property type="taxonomic scope" value="Bacteria"/>
</dbReference>
<comment type="caution">
    <text evidence="10">The sequence shown here is derived from an EMBL/GenBank/DDBJ whole genome shotgun (WGS) entry which is preliminary data.</text>
</comment>
<feature type="domain" description="ABC transporter" evidence="9">
    <location>
        <begin position="248"/>
        <end position="488"/>
    </location>
</feature>
<dbReference type="InterPro" id="IPR017871">
    <property type="entry name" value="ABC_transporter-like_CS"/>
</dbReference>
<dbReference type="SUPFAM" id="SSF52540">
    <property type="entry name" value="P-loop containing nucleoside triphosphate hydrolases"/>
    <property type="match status" value="1"/>
</dbReference>
<evidence type="ECO:0000313" key="11">
    <source>
        <dbReference type="Proteomes" id="UP000004095"/>
    </source>
</evidence>
<dbReference type="InterPro" id="IPR003593">
    <property type="entry name" value="AAA+_ATPase"/>
</dbReference>
<dbReference type="Gene3D" id="1.10.3680.10">
    <property type="entry name" value="TerB-like"/>
    <property type="match status" value="1"/>
</dbReference>
<dbReference type="GO" id="GO:0016020">
    <property type="term" value="C:membrane"/>
    <property type="evidence" value="ECO:0007669"/>
    <property type="project" value="UniProtKB-SubCell"/>
</dbReference>
<keyword evidence="2" id="KW-0813">Transport</keyword>
<evidence type="ECO:0000259" key="9">
    <source>
        <dbReference type="PROSITE" id="PS50893"/>
    </source>
</evidence>
<sequence>MSEKILEALTRLFGIITKQDGGARKGERDFVVSYFRQELDQDSVEAYTKLYDDVSNYPNPGFDKIKMREMVRILRYCRDINKELAQPQKIIILVKLLELVASDGNFTDQRKEIISTVSDAFNLKSDYKLIESFVIKPTASIPELNSPNILVVSSSDKLTNPEAKHILSEKLQGEIMILRISLEEGDATYFVKYTGAEDVKLNGFTMKTNQVYLYSTGSNIKTPFGTTLYYSDVQGKFLQTLQDTKLSFTAKNLEFRFPNGTIGVQDITISEPQGKLMGIMGGSGAGKTTLLNVLSGIEKPSKGHLYINGVDLHENKSEIEGVIGYIAQDDLLIEELTVYQNLYFNGKLCFKDLNKEELHKRVMDTLKSLGLDHIASLKVGSVLNKKISGGQRKRLNIALELIREPSVLFVDEPTSGLSSKDSENVIDLLKELTLKGKLIFVIIHQPSLDIYKMFDKMIIMDKGGYPIYYGNPIEAVSYFRRATNQVDNETANINPEEVFNIIEDEVVDEFGRYTGKRKINSKQWNIRYRDKFEPVPETEVVHEKPPASLNVPNIFKQSVIFTTRDFLAKISNTQYLLINLLEAPVLAFLLAYVIRFQNGPDGSYIFQHNDNVPGYVLICIIISLFMGLTVSAEEIIKDRKIQKREAFLNLSRFSYLSSKIIILFLLSAIQSFLFVLIGNSILEVHGELVNYWVVLFSASCFANVLGLNISSTFNSVITIYITIPILLIPQLILSGLIFHYDKMNADIADKGVVPFVADIMISRWAYEAIAVNQYKSNPFEVDYYDYEKTEKRYSYLSSLWGPTMEQIVYRIADNTEVEKKNDSINQKIQDDLELLKAEIEADKEFKAKYLKGVNLDKDLTPKGYNRKVADKIKVYLDSLMDVSNRKMIKVSREKETKEIEMEKDYENYKITEYRKKYFNDQLYRAVTIPAKPLEHILEYKGRLLRQKNAVYKDPTPTAWYDYRAHFYAPRKHFAGKYFDTYYFNIAVIWLLTFMMYITLYFNFFKKFLDSLGKLRLYFGFFGSLKSLFRKSKIQKKD</sequence>
<dbReference type="InterPro" id="IPR050352">
    <property type="entry name" value="ABCG_transporters"/>
</dbReference>
<dbReference type="GO" id="GO:0005524">
    <property type="term" value="F:ATP binding"/>
    <property type="evidence" value="ECO:0007669"/>
    <property type="project" value="UniProtKB-KW"/>
</dbReference>
<feature type="transmembrane region" description="Helical" evidence="8">
    <location>
        <begin position="719"/>
        <end position="740"/>
    </location>
</feature>
<dbReference type="Pfam" id="PF05099">
    <property type="entry name" value="TerB"/>
    <property type="match status" value="1"/>
</dbReference>
<evidence type="ECO:0000256" key="3">
    <source>
        <dbReference type="ARBA" id="ARBA00022692"/>
    </source>
</evidence>
<dbReference type="InterPro" id="IPR013525">
    <property type="entry name" value="ABC2_TM"/>
</dbReference>
<keyword evidence="4" id="KW-0547">Nucleotide-binding</keyword>
<organism evidence="10 11">
    <name type="scientific">Microscilla marina ATCC 23134</name>
    <dbReference type="NCBI Taxonomy" id="313606"/>
    <lineage>
        <taxon>Bacteria</taxon>
        <taxon>Pseudomonadati</taxon>
        <taxon>Bacteroidota</taxon>
        <taxon>Cytophagia</taxon>
        <taxon>Cytophagales</taxon>
        <taxon>Microscillaceae</taxon>
        <taxon>Microscilla</taxon>
    </lineage>
</organism>
<evidence type="ECO:0000256" key="6">
    <source>
        <dbReference type="ARBA" id="ARBA00022989"/>
    </source>
</evidence>
<dbReference type="GO" id="GO:0016887">
    <property type="term" value="F:ATP hydrolysis activity"/>
    <property type="evidence" value="ECO:0007669"/>
    <property type="project" value="InterPro"/>
</dbReference>
<dbReference type="InterPro" id="IPR043926">
    <property type="entry name" value="ABCG_dom"/>
</dbReference>
<keyword evidence="5" id="KW-0067">ATP-binding</keyword>
<feature type="transmembrane region" description="Helical" evidence="8">
    <location>
        <begin position="653"/>
        <end position="677"/>
    </location>
</feature>
<feature type="transmembrane region" description="Helical" evidence="8">
    <location>
        <begin position="575"/>
        <end position="594"/>
    </location>
</feature>
<evidence type="ECO:0000256" key="1">
    <source>
        <dbReference type="ARBA" id="ARBA00004141"/>
    </source>
</evidence>
<dbReference type="InterPro" id="IPR027417">
    <property type="entry name" value="P-loop_NTPase"/>
</dbReference>
<evidence type="ECO:0000256" key="8">
    <source>
        <dbReference type="SAM" id="Phobius"/>
    </source>
</evidence>
<dbReference type="PROSITE" id="PS00211">
    <property type="entry name" value="ABC_TRANSPORTER_1"/>
    <property type="match status" value="1"/>
</dbReference>
<accession>A1ZJ46</accession>
<dbReference type="AlphaFoldDB" id="A1ZJ46"/>
<dbReference type="InterPro" id="IPR029024">
    <property type="entry name" value="TerB-like"/>
</dbReference>
<keyword evidence="11" id="KW-1185">Reference proteome</keyword>
<dbReference type="SUPFAM" id="SSF158682">
    <property type="entry name" value="TerB-like"/>
    <property type="match status" value="1"/>
</dbReference>
<reference evidence="10 11" key="1">
    <citation type="submission" date="2007-01" db="EMBL/GenBank/DDBJ databases">
        <authorList>
            <person name="Haygood M."/>
            <person name="Podell S."/>
            <person name="Anderson C."/>
            <person name="Hopkinson B."/>
            <person name="Roe K."/>
            <person name="Barbeau K."/>
            <person name="Gaasterland T."/>
            <person name="Ferriera S."/>
            <person name="Johnson J."/>
            <person name="Kravitz S."/>
            <person name="Beeson K."/>
            <person name="Sutton G."/>
            <person name="Rogers Y.-H."/>
            <person name="Friedman R."/>
            <person name="Frazier M."/>
            <person name="Venter J.C."/>
        </authorList>
    </citation>
    <scope>NUCLEOTIDE SEQUENCE [LARGE SCALE GENOMIC DNA]</scope>
    <source>
        <strain evidence="10 11">ATCC 23134</strain>
    </source>
</reference>
<dbReference type="PANTHER" id="PTHR48041">
    <property type="entry name" value="ABC TRANSPORTER G FAMILY MEMBER 28"/>
    <property type="match status" value="1"/>
</dbReference>
<protein>
    <submittedName>
        <fullName evidence="10">ABC-2 type transporter family</fullName>
    </submittedName>
</protein>
<feature type="transmembrane region" description="Helical" evidence="8">
    <location>
        <begin position="981"/>
        <end position="1003"/>
    </location>
</feature>
<dbReference type="EMBL" id="AAWS01000010">
    <property type="protein sequence ID" value="EAY29582.1"/>
    <property type="molecule type" value="Genomic_DNA"/>
</dbReference>
<feature type="transmembrane region" description="Helical" evidence="8">
    <location>
        <begin position="614"/>
        <end position="632"/>
    </location>
</feature>